<protein>
    <submittedName>
        <fullName evidence="1">Uncharacterized protein</fullName>
    </submittedName>
</protein>
<name>A0A0E9VZV1_ANGAN</name>
<proteinExistence type="predicted"/>
<accession>A0A0E9VZV1</accession>
<dbReference type="EMBL" id="GBXM01024898">
    <property type="protein sequence ID" value="JAH83679.1"/>
    <property type="molecule type" value="Transcribed_RNA"/>
</dbReference>
<evidence type="ECO:0000313" key="1">
    <source>
        <dbReference type="EMBL" id="JAH83679.1"/>
    </source>
</evidence>
<organism evidence="1">
    <name type="scientific">Anguilla anguilla</name>
    <name type="common">European freshwater eel</name>
    <name type="synonym">Muraena anguilla</name>
    <dbReference type="NCBI Taxonomy" id="7936"/>
    <lineage>
        <taxon>Eukaryota</taxon>
        <taxon>Metazoa</taxon>
        <taxon>Chordata</taxon>
        <taxon>Craniata</taxon>
        <taxon>Vertebrata</taxon>
        <taxon>Euteleostomi</taxon>
        <taxon>Actinopterygii</taxon>
        <taxon>Neopterygii</taxon>
        <taxon>Teleostei</taxon>
        <taxon>Anguilliformes</taxon>
        <taxon>Anguillidae</taxon>
        <taxon>Anguilla</taxon>
    </lineage>
</organism>
<sequence>MIRARPKSPIFSTKSSVLTKRLAGLRSL</sequence>
<dbReference type="AlphaFoldDB" id="A0A0E9VZV1"/>
<reference evidence="1" key="2">
    <citation type="journal article" date="2015" name="Fish Shellfish Immunol.">
        <title>Early steps in the European eel (Anguilla anguilla)-Vibrio vulnificus interaction in the gills: Role of the RtxA13 toxin.</title>
        <authorList>
            <person name="Callol A."/>
            <person name="Pajuelo D."/>
            <person name="Ebbesson L."/>
            <person name="Teles M."/>
            <person name="MacKenzie S."/>
            <person name="Amaro C."/>
        </authorList>
    </citation>
    <scope>NUCLEOTIDE SEQUENCE</scope>
</reference>
<reference evidence="1" key="1">
    <citation type="submission" date="2014-11" db="EMBL/GenBank/DDBJ databases">
        <authorList>
            <person name="Amaro Gonzalez C."/>
        </authorList>
    </citation>
    <scope>NUCLEOTIDE SEQUENCE</scope>
</reference>